<evidence type="ECO:0000259" key="4">
    <source>
        <dbReference type="Pfam" id="PF25876"/>
    </source>
</evidence>
<dbReference type="Gene3D" id="2.40.30.170">
    <property type="match status" value="1"/>
</dbReference>
<gene>
    <name evidence="8" type="ORF">H3309_14415</name>
</gene>
<dbReference type="PROSITE" id="PS51257">
    <property type="entry name" value="PROKAR_LIPOPROTEIN"/>
    <property type="match status" value="1"/>
</dbReference>
<reference evidence="8 9" key="1">
    <citation type="submission" date="2020-07" db="EMBL/GenBank/DDBJ databases">
        <title>Complete genome sequence for Sandaracinobacter sp. M6.</title>
        <authorList>
            <person name="Tang Y."/>
            <person name="Liu Q."/>
            <person name="Guo Z."/>
            <person name="Lei P."/>
            <person name="Huang B."/>
        </authorList>
    </citation>
    <scope>NUCLEOTIDE SEQUENCE [LARGE SCALE GENOMIC DNA]</scope>
    <source>
        <strain evidence="8 9">M6</strain>
    </source>
</reference>
<dbReference type="Pfam" id="PF25967">
    <property type="entry name" value="RND-MFP_C"/>
    <property type="match status" value="1"/>
</dbReference>
<feature type="domain" description="Multidrug resistance protein MdtA-like C-terminal permuted SH3" evidence="7">
    <location>
        <begin position="299"/>
        <end position="357"/>
    </location>
</feature>
<evidence type="ECO:0000256" key="3">
    <source>
        <dbReference type="SAM" id="SignalP"/>
    </source>
</evidence>
<dbReference type="SUPFAM" id="SSF111369">
    <property type="entry name" value="HlyD-like secretion proteins"/>
    <property type="match status" value="1"/>
</dbReference>
<sequence length="388" mass="41595">MAVKSIVPLMFVVMLAACGQPDAPPPFKLPVDAAKPVIRTVQDWDEYAGRFEAINFVEVRARVSGQLERIAYRDGDTVKAGDLLFVIDQRPFRVAVAQAEARVADTTAQLAFARTELGRAEELFPKGFIPGRTLDQRRQELVSATAAVTSARAALADARLNLSFTEVRAPVGGRTSARTVSIGNLVTGGGAGGTLLTTIASLNPIRFVFDADEAAYLKYTRMAAAGDRPSSRDAANPVRLRLDGEEGWPHRGRMDFVDNRIDPQSGTMRGRAVFDNPGAIFVPGMFGRMQLLGSGEYRAVLLPETAIGSDQTAKVVFVVGSDGAINPRPVTLGPLIDGLRVIRTGLKGDETVVINGLVRLRPGLQVQPKMTTIQAEMAATRVPGKTAS</sequence>
<dbReference type="GO" id="GO:0030313">
    <property type="term" value="C:cell envelope"/>
    <property type="evidence" value="ECO:0007669"/>
    <property type="project" value="UniProtKB-SubCell"/>
</dbReference>
<feature type="signal peptide" evidence="3">
    <location>
        <begin position="1"/>
        <end position="19"/>
    </location>
</feature>
<protein>
    <submittedName>
        <fullName evidence="8">Efflux RND transporter periplasmic adaptor subunit</fullName>
    </submittedName>
</protein>
<accession>A0A7G5IGM0</accession>
<feature type="domain" description="Multidrug resistance protein MdtA-like barrel-sandwich hybrid" evidence="5">
    <location>
        <begin position="56"/>
        <end position="196"/>
    </location>
</feature>
<evidence type="ECO:0000313" key="8">
    <source>
        <dbReference type="EMBL" id="QMW22512.1"/>
    </source>
</evidence>
<evidence type="ECO:0000259" key="7">
    <source>
        <dbReference type="Pfam" id="PF25967"/>
    </source>
</evidence>
<dbReference type="InterPro" id="IPR058626">
    <property type="entry name" value="MdtA-like_b-barrel"/>
</dbReference>
<organism evidence="8 9">
    <name type="scientific">Sandaracinobacteroides saxicola</name>
    <dbReference type="NCBI Taxonomy" id="2759707"/>
    <lineage>
        <taxon>Bacteria</taxon>
        <taxon>Pseudomonadati</taxon>
        <taxon>Pseudomonadota</taxon>
        <taxon>Alphaproteobacteria</taxon>
        <taxon>Sphingomonadales</taxon>
        <taxon>Sphingosinicellaceae</taxon>
        <taxon>Sandaracinobacteroides</taxon>
    </lineage>
</organism>
<dbReference type="AlphaFoldDB" id="A0A7G5IGM0"/>
<evidence type="ECO:0000256" key="1">
    <source>
        <dbReference type="ARBA" id="ARBA00004196"/>
    </source>
</evidence>
<keyword evidence="9" id="KW-1185">Reference proteome</keyword>
<dbReference type="KEGG" id="sand:H3309_14415"/>
<comment type="similarity">
    <text evidence="2">Belongs to the membrane fusion protein (MFP) (TC 8.A.1) family.</text>
</comment>
<dbReference type="GO" id="GO:0046677">
    <property type="term" value="P:response to antibiotic"/>
    <property type="evidence" value="ECO:0007669"/>
    <property type="project" value="TreeGrafter"/>
</dbReference>
<comment type="subcellular location">
    <subcellularLocation>
        <location evidence="1">Cell envelope</location>
    </subcellularLocation>
</comment>
<dbReference type="PANTHER" id="PTHR30158:SF10">
    <property type="entry name" value="CATION EFFLUX PUMP"/>
    <property type="match status" value="1"/>
</dbReference>
<dbReference type="Pfam" id="PF25917">
    <property type="entry name" value="BSH_RND"/>
    <property type="match status" value="1"/>
</dbReference>
<dbReference type="Gene3D" id="2.40.420.20">
    <property type="match status" value="1"/>
</dbReference>
<evidence type="ECO:0000256" key="2">
    <source>
        <dbReference type="ARBA" id="ARBA00009477"/>
    </source>
</evidence>
<dbReference type="Pfam" id="PF25876">
    <property type="entry name" value="HH_MFP_RND"/>
    <property type="match status" value="1"/>
</dbReference>
<dbReference type="InterPro" id="IPR058627">
    <property type="entry name" value="MdtA-like_C"/>
</dbReference>
<feature type="chain" id="PRO_5028810326" evidence="3">
    <location>
        <begin position="20"/>
        <end position="388"/>
    </location>
</feature>
<dbReference type="Gene3D" id="1.10.287.470">
    <property type="entry name" value="Helix hairpin bin"/>
    <property type="match status" value="1"/>
</dbReference>
<evidence type="ECO:0000259" key="5">
    <source>
        <dbReference type="Pfam" id="PF25917"/>
    </source>
</evidence>
<name>A0A7G5IGM0_9SPHN</name>
<dbReference type="GO" id="GO:0022857">
    <property type="term" value="F:transmembrane transporter activity"/>
    <property type="evidence" value="ECO:0007669"/>
    <property type="project" value="InterPro"/>
</dbReference>
<dbReference type="Pfam" id="PF25944">
    <property type="entry name" value="Beta-barrel_RND"/>
    <property type="match status" value="1"/>
</dbReference>
<dbReference type="Proteomes" id="UP000515292">
    <property type="component" value="Chromosome"/>
</dbReference>
<evidence type="ECO:0000259" key="6">
    <source>
        <dbReference type="Pfam" id="PF25944"/>
    </source>
</evidence>
<evidence type="ECO:0000313" key="9">
    <source>
        <dbReference type="Proteomes" id="UP000515292"/>
    </source>
</evidence>
<dbReference type="NCBIfam" id="TIGR01730">
    <property type="entry name" value="RND_mfp"/>
    <property type="match status" value="1"/>
</dbReference>
<dbReference type="Gene3D" id="2.40.50.100">
    <property type="match status" value="1"/>
</dbReference>
<dbReference type="InterPro" id="IPR058624">
    <property type="entry name" value="MdtA-like_HH"/>
</dbReference>
<keyword evidence="3" id="KW-0732">Signal</keyword>
<dbReference type="PANTHER" id="PTHR30158">
    <property type="entry name" value="ACRA/E-RELATED COMPONENT OF DRUG EFFLUX TRANSPORTER"/>
    <property type="match status" value="1"/>
</dbReference>
<proteinExistence type="inferred from homology"/>
<dbReference type="EMBL" id="CP059851">
    <property type="protein sequence ID" value="QMW22512.1"/>
    <property type="molecule type" value="Genomic_DNA"/>
</dbReference>
<dbReference type="InterPro" id="IPR006143">
    <property type="entry name" value="RND_pump_MFP"/>
</dbReference>
<feature type="domain" description="Multidrug resistance protein MdtA-like beta-barrel" evidence="6">
    <location>
        <begin position="235"/>
        <end position="290"/>
    </location>
</feature>
<feature type="domain" description="Multidrug resistance protein MdtA-like alpha-helical hairpin" evidence="4">
    <location>
        <begin position="96"/>
        <end position="165"/>
    </location>
</feature>
<dbReference type="GO" id="GO:0005886">
    <property type="term" value="C:plasma membrane"/>
    <property type="evidence" value="ECO:0007669"/>
    <property type="project" value="TreeGrafter"/>
</dbReference>
<dbReference type="InterPro" id="IPR058625">
    <property type="entry name" value="MdtA-like_BSH"/>
</dbReference>